<evidence type="ECO:0000313" key="3">
    <source>
        <dbReference type="EMBL" id="MCU6793302.1"/>
    </source>
</evidence>
<dbReference type="Pfam" id="PF18994">
    <property type="entry name" value="Prophage_tailD1"/>
    <property type="match status" value="1"/>
</dbReference>
<evidence type="ECO:0000313" key="4">
    <source>
        <dbReference type="Proteomes" id="UP001652445"/>
    </source>
</evidence>
<feature type="domain" description="Prophage endopeptidase tail N-terminal" evidence="2">
    <location>
        <begin position="4"/>
        <end position="88"/>
    </location>
</feature>
<keyword evidence="1" id="KW-0472">Membrane</keyword>
<sequence>MLTIYNRQKQAVGGLFASGQNREVADVRIQKRLNSTNELSFVLPMNSNKYFLLESEGLIECEGQKYIIKKKERKREGQGRLVTFTCPHIMRRLMDTRIPYSSAIDELLGANIQTLTNLVIAATGGLFTFFWETTAEKVPIIFISGLFCNLGGIKWFHH</sequence>
<dbReference type="InterPro" id="IPR044051">
    <property type="entry name" value="Prophage_tail_N"/>
</dbReference>
<keyword evidence="1" id="KW-1133">Transmembrane helix</keyword>
<proteinExistence type="predicted"/>
<feature type="transmembrane region" description="Helical" evidence="1">
    <location>
        <begin position="107"/>
        <end position="131"/>
    </location>
</feature>
<name>A0ABT2UHD6_9BACL</name>
<evidence type="ECO:0000256" key="1">
    <source>
        <dbReference type="SAM" id="Phobius"/>
    </source>
</evidence>
<organism evidence="3 4">
    <name type="scientific">Paenibacillus baimaensis</name>
    <dbReference type="NCBI Taxonomy" id="2982185"/>
    <lineage>
        <taxon>Bacteria</taxon>
        <taxon>Bacillati</taxon>
        <taxon>Bacillota</taxon>
        <taxon>Bacilli</taxon>
        <taxon>Bacillales</taxon>
        <taxon>Paenibacillaceae</taxon>
        <taxon>Paenibacillus</taxon>
    </lineage>
</organism>
<evidence type="ECO:0000259" key="2">
    <source>
        <dbReference type="Pfam" id="PF18994"/>
    </source>
</evidence>
<gene>
    <name evidence="3" type="ORF">OB236_14390</name>
</gene>
<dbReference type="RefSeq" id="WP_262684609.1">
    <property type="nucleotide sequence ID" value="NZ_JAOQIO010000043.1"/>
</dbReference>
<feature type="transmembrane region" description="Helical" evidence="1">
    <location>
        <begin position="137"/>
        <end position="156"/>
    </location>
</feature>
<comment type="caution">
    <text evidence="3">The sequence shown here is derived from an EMBL/GenBank/DDBJ whole genome shotgun (WGS) entry which is preliminary data.</text>
</comment>
<accession>A0ABT2UHD6</accession>
<protein>
    <recommendedName>
        <fullName evidence="2">Prophage endopeptidase tail N-terminal domain-containing protein</fullName>
    </recommendedName>
</protein>
<keyword evidence="4" id="KW-1185">Reference proteome</keyword>
<dbReference type="EMBL" id="JAOQIO010000043">
    <property type="protein sequence ID" value="MCU6793302.1"/>
    <property type="molecule type" value="Genomic_DNA"/>
</dbReference>
<reference evidence="3 4" key="1">
    <citation type="submission" date="2022-09" db="EMBL/GenBank/DDBJ databases">
        <authorList>
            <person name="Han X.L."/>
            <person name="Wang Q."/>
            <person name="Lu T."/>
        </authorList>
    </citation>
    <scope>NUCLEOTIDE SEQUENCE [LARGE SCALE GENOMIC DNA]</scope>
    <source>
        <strain evidence="3 4">WQ 127069</strain>
    </source>
</reference>
<dbReference type="Proteomes" id="UP001652445">
    <property type="component" value="Unassembled WGS sequence"/>
</dbReference>
<dbReference type="Gene3D" id="6.20.110.10">
    <property type="match status" value="1"/>
</dbReference>
<keyword evidence="1" id="KW-0812">Transmembrane</keyword>